<evidence type="ECO:0000256" key="1">
    <source>
        <dbReference type="SAM" id="MobiDB-lite"/>
    </source>
</evidence>
<feature type="compositionally biased region" description="Basic and acidic residues" evidence="1">
    <location>
        <begin position="58"/>
        <end position="76"/>
    </location>
</feature>
<evidence type="ECO:0000313" key="3">
    <source>
        <dbReference type="Proteomes" id="UP000242258"/>
    </source>
</evidence>
<sequence>MVSIIASSMLLGQLMLNQPLVVDLEQQHHFQKPVGQSQLLACTWFPLCTDPDIYTSPERNKDKTDTSSDKKSDKLA</sequence>
<organism evidence="2 3">
    <name type="scientific">Rheinheimera salexigens</name>
    <dbReference type="NCBI Taxonomy" id="1628148"/>
    <lineage>
        <taxon>Bacteria</taxon>
        <taxon>Pseudomonadati</taxon>
        <taxon>Pseudomonadota</taxon>
        <taxon>Gammaproteobacteria</taxon>
        <taxon>Chromatiales</taxon>
        <taxon>Chromatiaceae</taxon>
        <taxon>Rheinheimera</taxon>
    </lineage>
</organism>
<dbReference type="Proteomes" id="UP000242258">
    <property type="component" value="Unassembled WGS sequence"/>
</dbReference>
<keyword evidence="3" id="KW-1185">Reference proteome</keyword>
<reference evidence="3" key="1">
    <citation type="submission" date="2016-09" db="EMBL/GenBank/DDBJ databases">
        <authorList>
            <person name="Wan X."/>
            <person name="Hou S."/>
        </authorList>
    </citation>
    <scope>NUCLEOTIDE SEQUENCE [LARGE SCALE GENOMIC DNA]</scope>
    <source>
        <strain evidence="3">KH87</strain>
    </source>
</reference>
<feature type="region of interest" description="Disordered" evidence="1">
    <location>
        <begin position="52"/>
        <end position="76"/>
    </location>
</feature>
<evidence type="ECO:0000313" key="2">
    <source>
        <dbReference type="EMBL" id="OEY69056.1"/>
    </source>
</evidence>
<comment type="caution">
    <text evidence="2">The sequence shown here is derived from an EMBL/GenBank/DDBJ whole genome shotgun (WGS) entry which is preliminary data.</text>
</comment>
<dbReference type="RefSeq" id="WP_070048622.1">
    <property type="nucleotide sequence ID" value="NZ_CBCSDO010000003.1"/>
</dbReference>
<dbReference type="EMBL" id="MKEK01000001">
    <property type="protein sequence ID" value="OEY69056.1"/>
    <property type="molecule type" value="Genomic_DNA"/>
</dbReference>
<accession>A0A1E7Q4I9</accession>
<proteinExistence type="predicted"/>
<dbReference type="AlphaFoldDB" id="A0A1E7Q4I9"/>
<gene>
    <name evidence="2" type="ORF">BI198_05325</name>
</gene>
<name>A0A1E7Q4I9_9GAMM</name>
<dbReference type="STRING" id="1628148.BI198_05325"/>
<protein>
    <submittedName>
        <fullName evidence="2">Uncharacterized protein</fullName>
    </submittedName>
</protein>